<keyword evidence="1" id="KW-0812">Transmembrane</keyword>
<sequence length="232" mass="24953">MDGIQHDSGPGLYDHPGFYDHPGLYDHAWGVPEPDVAANDWDPVEELAQILSAPTVATAPTLLDVPGQRRGSRRRVRHRVRHDSHLLDGGRSVTHITFLIATVSLCAVSMLAWSLCYSYAQLRGIASSVLPGGLAQYWPLTVYGPWFVAALSVLRATAQRRSARRSWCVVLAASVVAVALCISHSSHALLSLVIFGIPPVTALVCFWELVGQISTKSGPRHATPTASAGTTS</sequence>
<proteinExistence type="predicted"/>
<feature type="transmembrane region" description="Helical" evidence="1">
    <location>
        <begin position="192"/>
        <end position="210"/>
    </location>
</feature>
<dbReference type="Proteomes" id="UP001490365">
    <property type="component" value="Unassembled WGS sequence"/>
</dbReference>
<evidence type="ECO:0000313" key="2">
    <source>
        <dbReference type="EMBL" id="MER6269166.1"/>
    </source>
</evidence>
<evidence type="ECO:0000313" key="3">
    <source>
        <dbReference type="Proteomes" id="UP001490365"/>
    </source>
</evidence>
<keyword evidence="1" id="KW-1133">Transmembrane helix</keyword>
<accession>A0ABV1TGJ8</accession>
<feature type="transmembrane region" description="Helical" evidence="1">
    <location>
        <begin position="96"/>
        <end position="115"/>
    </location>
</feature>
<dbReference type="RefSeq" id="WP_351957693.1">
    <property type="nucleotide sequence ID" value="NZ_JBEOZH010000033.1"/>
</dbReference>
<reference evidence="2 3" key="1">
    <citation type="submission" date="2024-06" db="EMBL/GenBank/DDBJ databases">
        <title>The Natural Products Discovery Center: Release of the First 8490 Sequenced Strains for Exploring Actinobacteria Biosynthetic Diversity.</title>
        <authorList>
            <person name="Kalkreuter E."/>
            <person name="Kautsar S.A."/>
            <person name="Yang D."/>
            <person name="Bader C.D."/>
            <person name="Teijaro C.N."/>
            <person name="Fluegel L."/>
            <person name="Davis C.M."/>
            <person name="Simpson J.R."/>
            <person name="Lauterbach L."/>
            <person name="Steele A.D."/>
            <person name="Gui C."/>
            <person name="Meng S."/>
            <person name="Li G."/>
            <person name="Viehrig K."/>
            <person name="Ye F."/>
            <person name="Su P."/>
            <person name="Kiefer A.F."/>
            <person name="Nichols A."/>
            <person name="Cepeda A.J."/>
            <person name="Yan W."/>
            <person name="Fan B."/>
            <person name="Jiang Y."/>
            <person name="Adhikari A."/>
            <person name="Zheng C.-J."/>
            <person name="Schuster L."/>
            <person name="Cowan T.M."/>
            <person name="Smanski M.J."/>
            <person name="Chevrette M.G."/>
            <person name="De Carvalho L.P.S."/>
            <person name="Shen B."/>
        </authorList>
    </citation>
    <scope>NUCLEOTIDE SEQUENCE [LARGE SCALE GENOMIC DNA]</scope>
    <source>
        <strain evidence="2 3">NPDC001694</strain>
    </source>
</reference>
<dbReference type="InterPro" id="IPR021235">
    <property type="entry name" value="DUF2637"/>
</dbReference>
<organism evidence="2 3">
    <name type="scientific">Streptomyces sp. 900105755</name>
    <dbReference type="NCBI Taxonomy" id="3154389"/>
    <lineage>
        <taxon>Bacteria</taxon>
        <taxon>Bacillati</taxon>
        <taxon>Actinomycetota</taxon>
        <taxon>Actinomycetes</taxon>
        <taxon>Kitasatosporales</taxon>
        <taxon>Streptomycetaceae</taxon>
        <taxon>Streptomyces</taxon>
    </lineage>
</organism>
<dbReference type="EMBL" id="JBEOZM010000006">
    <property type="protein sequence ID" value="MER6269166.1"/>
    <property type="molecule type" value="Genomic_DNA"/>
</dbReference>
<name>A0ABV1TGJ8_9ACTN</name>
<protein>
    <submittedName>
        <fullName evidence="2">DUF2637 domain-containing protein</fullName>
    </submittedName>
</protein>
<keyword evidence="3" id="KW-1185">Reference proteome</keyword>
<keyword evidence="1" id="KW-0472">Membrane</keyword>
<feature type="transmembrane region" description="Helical" evidence="1">
    <location>
        <begin position="135"/>
        <end position="154"/>
    </location>
</feature>
<feature type="transmembrane region" description="Helical" evidence="1">
    <location>
        <begin position="166"/>
        <end position="186"/>
    </location>
</feature>
<dbReference type="Pfam" id="PF10935">
    <property type="entry name" value="DUF2637"/>
    <property type="match status" value="1"/>
</dbReference>
<evidence type="ECO:0000256" key="1">
    <source>
        <dbReference type="SAM" id="Phobius"/>
    </source>
</evidence>
<gene>
    <name evidence="2" type="ORF">ABT211_17970</name>
</gene>
<comment type="caution">
    <text evidence="2">The sequence shown here is derived from an EMBL/GenBank/DDBJ whole genome shotgun (WGS) entry which is preliminary data.</text>
</comment>